<dbReference type="InterPro" id="IPR005135">
    <property type="entry name" value="Endo/exonuclease/phosphatase"/>
</dbReference>
<dbReference type="InterPro" id="IPR036691">
    <property type="entry name" value="Endo/exonu/phosph_ase_sf"/>
</dbReference>
<feature type="compositionally biased region" description="Basic and acidic residues" evidence="1">
    <location>
        <begin position="105"/>
        <end position="117"/>
    </location>
</feature>
<dbReference type="EMBL" id="MUZQ01000244">
    <property type="protein sequence ID" value="OWK54263.1"/>
    <property type="molecule type" value="Genomic_DNA"/>
</dbReference>
<reference evidence="3 4" key="1">
    <citation type="submission" date="2017-05" db="EMBL/GenBank/DDBJ databases">
        <title>Genome of assembly of the Bengalese finch, Lonchura striata domestica.</title>
        <authorList>
            <person name="Colquitt B.M."/>
            <person name="Brainard M.S."/>
        </authorList>
    </citation>
    <scope>NUCLEOTIDE SEQUENCE [LARGE SCALE GENOMIC DNA]</scope>
    <source>
        <strain evidence="3">White83orange57</strain>
    </source>
</reference>
<keyword evidence="4" id="KW-1185">Reference proteome</keyword>
<gene>
    <name evidence="3" type="ORF">RLOC_00003146</name>
</gene>
<evidence type="ECO:0000256" key="1">
    <source>
        <dbReference type="SAM" id="MobiDB-lite"/>
    </source>
</evidence>
<sequence>MHRKFHPNIENNFSVVLVTKLWIRVHRDIMMSPSLDILKNHLVVFGWALFHIFVSGMGSGIEGTFSMFTDDTKLSAAVTLDGVDAIQRDLDRSEGEGDAAGLSESRPKDDKPELEEKSVAQLRCTYTNARTMGNKQEELEAMVQQQNHDVVAITETWWDDSHSWRTALDGYKLFRRDRKGRRVGGVALYIKEAFDSRGILQFMKMELNAYRPDSLTSVPGMIVKQFILRVIMQHLQDGQGIRPSQQGFRRGRSCLTNLVSFYDQVTGLVGAGRAVDVVYLDSSKAFGTVSHSTLLEKLQPTAGTGALSAGFRTGCMAGPESAEQLPEAFCDKMTACIDEGREVDVIYLDFLEAFDAISSKILKEQLRKGRLTE</sequence>
<dbReference type="PANTHER" id="PTHR33332">
    <property type="entry name" value="REVERSE TRANSCRIPTASE DOMAIN-CONTAINING PROTEIN"/>
    <property type="match status" value="1"/>
</dbReference>
<dbReference type="AlphaFoldDB" id="A0A218UKI9"/>
<comment type="caution">
    <text evidence="3">The sequence shown here is derived from an EMBL/GenBank/DDBJ whole genome shotgun (WGS) entry which is preliminary data.</text>
</comment>
<proteinExistence type="predicted"/>
<dbReference type="SUPFAM" id="SSF56219">
    <property type="entry name" value="DNase I-like"/>
    <property type="match status" value="1"/>
</dbReference>
<dbReference type="Gene3D" id="3.60.10.10">
    <property type="entry name" value="Endonuclease/exonuclease/phosphatase"/>
    <property type="match status" value="1"/>
</dbReference>
<protein>
    <recommendedName>
        <fullName evidence="2">Endonuclease/exonuclease/phosphatase domain-containing protein</fullName>
    </recommendedName>
</protein>
<dbReference type="GO" id="GO:0003824">
    <property type="term" value="F:catalytic activity"/>
    <property type="evidence" value="ECO:0007669"/>
    <property type="project" value="InterPro"/>
</dbReference>
<feature type="region of interest" description="Disordered" evidence="1">
    <location>
        <begin position="92"/>
        <end position="117"/>
    </location>
</feature>
<organism evidence="3 4">
    <name type="scientific">Lonchura striata</name>
    <name type="common">white-rumped munia</name>
    <dbReference type="NCBI Taxonomy" id="40157"/>
    <lineage>
        <taxon>Eukaryota</taxon>
        <taxon>Metazoa</taxon>
        <taxon>Chordata</taxon>
        <taxon>Craniata</taxon>
        <taxon>Vertebrata</taxon>
        <taxon>Euteleostomi</taxon>
        <taxon>Archelosauria</taxon>
        <taxon>Archosauria</taxon>
        <taxon>Dinosauria</taxon>
        <taxon>Saurischia</taxon>
        <taxon>Theropoda</taxon>
        <taxon>Coelurosauria</taxon>
        <taxon>Aves</taxon>
        <taxon>Neognathae</taxon>
        <taxon>Neoaves</taxon>
        <taxon>Telluraves</taxon>
        <taxon>Australaves</taxon>
        <taxon>Passeriformes</taxon>
        <taxon>Passeroidea</taxon>
        <taxon>Estrildidae</taxon>
        <taxon>Estrildinae</taxon>
        <taxon>Lonchura</taxon>
    </lineage>
</organism>
<dbReference type="Pfam" id="PF03372">
    <property type="entry name" value="Exo_endo_phos"/>
    <property type="match status" value="1"/>
</dbReference>
<accession>A0A218UKI9</accession>
<evidence type="ECO:0000313" key="4">
    <source>
        <dbReference type="Proteomes" id="UP000197619"/>
    </source>
</evidence>
<name>A0A218UKI9_9PASE</name>
<evidence type="ECO:0000259" key="2">
    <source>
        <dbReference type="Pfam" id="PF03372"/>
    </source>
</evidence>
<feature type="domain" description="Endonuclease/exonuclease/phosphatase" evidence="2">
    <location>
        <begin position="132"/>
        <end position="207"/>
    </location>
</feature>
<evidence type="ECO:0000313" key="3">
    <source>
        <dbReference type="EMBL" id="OWK54263.1"/>
    </source>
</evidence>
<dbReference type="Proteomes" id="UP000197619">
    <property type="component" value="Unassembled WGS sequence"/>
</dbReference>